<dbReference type="PROSITE" id="PS51257">
    <property type="entry name" value="PROKAR_LIPOPROTEIN"/>
    <property type="match status" value="1"/>
</dbReference>
<dbReference type="Proteomes" id="UP000320421">
    <property type="component" value="Chromosome"/>
</dbReference>
<organism evidence="2 3">
    <name type="scientific">Gimesia chilikensis</name>
    <dbReference type="NCBI Taxonomy" id="2605989"/>
    <lineage>
        <taxon>Bacteria</taxon>
        <taxon>Pseudomonadati</taxon>
        <taxon>Planctomycetota</taxon>
        <taxon>Planctomycetia</taxon>
        <taxon>Planctomycetales</taxon>
        <taxon>Planctomycetaceae</taxon>
        <taxon>Gimesia</taxon>
    </lineage>
</organism>
<feature type="signal peptide" evidence="1">
    <location>
        <begin position="1"/>
        <end position="21"/>
    </location>
</feature>
<keyword evidence="3" id="KW-1185">Reference proteome</keyword>
<keyword evidence="1" id="KW-0732">Signal</keyword>
<evidence type="ECO:0008006" key="4">
    <source>
        <dbReference type="Google" id="ProtNLM"/>
    </source>
</evidence>
<evidence type="ECO:0000313" key="2">
    <source>
        <dbReference type="EMBL" id="QDT19432.1"/>
    </source>
</evidence>
<gene>
    <name evidence="2" type="ORF">HG66A1_11970</name>
</gene>
<name>A0A517PJ77_9PLAN</name>
<reference evidence="2 3" key="1">
    <citation type="submission" date="2019-02" db="EMBL/GenBank/DDBJ databases">
        <title>Deep-cultivation of Planctomycetes and their phenomic and genomic characterization uncovers novel biology.</title>
        <authorList>
            <person name="Wiegand S."/>
            <person name="Jogler M."/>
            <person name="Boedeker C."/>
            <person name="Pinto D."/>
            <person name="Vollmers J."/>
            <person name="Rivas-Marin E."/>
            <person name="Kohn T."/>
            <person name="Peeters S.H."/>
            <person name="Heuer A."/>
            <person name="Rast P."/>
            <person name="Oberbeckmann S."/>
            <person name="Bunk B."/>
            <person name="Jeske O."/>
            <person name="Meyerdierks A."/>
            <person name="Storesund J.E."/>
            <person name="Kallscheuer N."/>
            <person name="Luecker S."/>
            <person name="Lage O.M."/>
            <person name="Pohl T."/>
            <person name="Merkel B.J."/>
            <person name="Hornburger P."/>
            <person name="Mueller R.-W."/>
            <person name="Bruemmer F."/>
            <person name="Labrenz M."/>
            <person name="Spormann A.M."/>
            <person name="Op den Camp H."/>
            <person name="Overmann J."/>
            <person name="Amann R."/>
            <person name="Jetten M.S.M."/>
            <person name="Mascher T."/>
            <person name="Medema M.H."/>
            <person name="Devos D.P."/>
            <person name="Kaster A.-K."/>
            <person name="Ovreas L."/>
            <person name="Rohde M."/>
            <person name="Galperin M.Y."/>
            <person name="Jogler C."/>
        </authorList>
    </citation>
    <scope>NUCLEOTIDE SEQUENCE [LARGE SCALE GENOMIC DNA]</scope>
    <source>
        <strain evidence="2 3">HG66A1</strain>
    </source>
</reference>
<proteinExistence type="predicted"/>
<dbReference type="RefSeq" id="WP_145181270.1">
    <property type="nucleotide sequence ID" value="NZ_CP036266.1"/>
</dbReference>
<protein>
    <recommendedName>
        <fullName evidence="4">Carboxypeptidase regulatory-like domain-containing protein</fullName>
    </recommendedName>
</protein>
<feature type="chain" id="PRO_5022065948" description="Carboxypeptidase regulatory-like domain-containing protein" evidence="1">
    <location>
        <begin position="22"/>
        <end position="127"/>
    </location>
</feature>
<evidence type="ECO:0000256" key="1">
    <source>
        <dbReference type="SAM" id="SignalP"/>
    </source>
</evidence>
<sequence length="127" mass="13658" precursor="true">MRLSFLLVFMLLISVSSGCSSHGADMPELGQVHGKVTLDGQPLSGVDLLFEPETGRTSRATTKEDGSYSAQYLIDEAGVKVGPTLVRLEWGIDASGPKIPAKYGTKSELKLDVQPGDNVFDIEMKSK</sequence>
<accession>A0A517PJ77</accession>
<dbReference type="OrthoDB" id="289394at2"/>
<evidence type="ECO:0000313" key="3">
    <source>
        <dbReference type="Proteomes" id="UP000320421"/>
    </source>
</evidence>
<dbReference type="AlphaFoldDB" id="A0A517PJ77"/>
<dbReference type="EMBL" id="CP036266">
    <property type="protein sequence ID" value="QDT19432.1"/>
    <property type="molecule type" value="Genomic_DNA"/>
</dbReference>